<keyword evidence="2" id="KW-0722">Serine protease inhibitor</keyword>
<dbReference type="Gene3D" id="3.30.60.30">
    <property type="match status" value="1"/>
</dbReference>
<name>A0A3B5KIV7_9TELE</name>
<keyword evidence="3" id="KW-1015">Disulfide bond</keyword>
<evidence type="ECO:0000256" key="1">
    <source>
        <dbReference type="ARBA" id="ARBA00022690"/>
    </source>
</evidence>
<dbReference type="AlphaFoldDB" id="A0A3B5KIV7"/>
<dbReference type="PANTHER" id="PTHR10913:SF45">
    <property type="entry name" value="FOLLISTATIN, ISOFORM A-RELATED"/>
    <property type="match status" value="1"/>
</dbReference>
<dbReference type="CDD" id="cd00104">
    <property type="entry name" value="KAZAL_FS"/>
    <property type="match status" value="1"/>
</dbReference>
<dbReference type="SMART" id="SM00280">
    <property type="entry name" value="KAZAL"/>
    <property type="match status" value="1"/>
</dbReference>
<dbReference type="STRING" id="32473.ENSXCOP00000000028"/>
<proteinExistence type="predicted"/>
<evidence type="ECO:0000256" key="2">
    <source>
        <dbReference type="ARBA" id="ARBA00022900"/>
    </source>
</evidence>
<dbReference type="InterPro" id="IPR002350">
    <property type="entry name" value="Kazal_dom"/>
</dbReference>
<dbReference type="Ensembl" id="ENSXCOT00000000028.1">
    <property type="protein sequence ID" value="ENSXCOP00000000028.1"/>
    <property type="gene ID" value="ENSXCOG00000000025.1"/>
</dbReference>
<sequence>DEEGREGVCCHHACTLTSDPVCGSDGQSYRSPCEMRAMGCTLQKDIRIQHKGPCGESKHCRAHIKVKGHA</sequence>
<feature type="domain" description="Kazal-like" evidence="4">
    <location>
        <begin position="3"/>
        <end position="56"/>
    </location>
</feature>
<keyword evidence="1" id="KW-0646">Protease inhibitor</keyword>
<organism evidence="5 6">
    <name type="scientific">Xiphophorus couchianus</name>
    <name type="common">Monterrey platyfish</name>
    <dbReference type="NCBI Taxonomy" id="32473"/>
    <lineage>
        <taxon>Eukaryota</taxon>
        <taxon>Metazoa</taxon>
        <taxon>Chordata</taxon>
        <taxon>Craniata</taxon>
        <taxon>Vertebrata</taxon>
        <taxon>Euteleostomi</taxon>
        <taxon>Actinopterygii</taxon>
        <taxon>Neopterygii</taxon>
        <taxon>Teleostei</taxon>
        <taxon>Neoteleostei</taxon>
        <taxon>Acanthomorphata</taxon>
        <taxon>Ovalentaria</taxon>
        <taxon>Atherinomorphae</taxon>
        <taxon>Cyprinodontiformes</taxon>
        <taxon>Poeciliidae</taxon>
        <taxon>Poeciliinae</taxon>
        <taxon>Xiphophorus</taxon>
    </lineage>
</organism>
<accession>A0A3B5KIV7</accession>
<evidence type="ECO:0000313" key="5">
    <source>
        <dbReference type="Ensembl" id="ENSXCOP00000000028.1"/>
    </source>
</evidence>
<evidence type="ECO:0000259" key="4">
    <source>
        <dbReference type="PROSITE" id="PS51465"/>
    </source>
</evidence>
<dbReference type="GeneTree" id="ENSGT01030000238866"/>
<evidence type="ECO:0000313" key="6">
    <source>
        <dbReference type="Proteomes" id="UP000261380"/>
    </source>
</evidence>
<reference evidence="5" key="1">
    <citation type="submission" date="2025-08" db="UniProtKB">
        <authorList>
            <consortium name="Ensembl"/>
        </authorList>
    </citation>
    <scope>IDENTIFICATION</scope>
</reference>
<dbReference type="Proteomes" id="UP000261380">
    <property type="component" value="Unplaced"/>
</dbReference>
<dbReference type="Pfam" id="PF07648">
    <property type="entry name" value="Kazal_2"/>
    <property type="match status" value="1"/>
</dbReference>
<keyword evidence="6" id="KW-1185">Reference proteome</keyword>
<dbReference type="SUPFAM" id="SSF100895">
    <property type="entry name" value="Kazal-type serine protease inhibitors"/>
    <property type="match status" value="1"/>
</dbReference>
<dbReference type="PANTHER" id="PTHR10913">
    <property type="entry name" value="FOLLISTATIN-RELATED"/>
    <property type="match status" value="1"/>
</dbReference>
<dbReference type="InterPro" id="IPR036058">
    <property type="entry name" value="Kazal_dom_sf"/>
</dbReference>
<reference evidence="5" key="2">
    <citation type="submission" date="2025-09" db="UniProtKB">
        <authorList>
            <consortium name="Ensembl"/>
        </authorList>
    </citation>
    <scope>IDENTIFICATION</scope>
</reference>
<evidence type="ECO:0000256" key="3">
    <source>
        <dbReference type="ARBA" id="ARBA00023157"/>
    </source>
</evidence>
<protein>
    <recommendedName>
        <fullName evidence="4">Kazal-like domain-containing protein</fullName>
    </recommendedName>
</protein>
<dbReference type="GO" id="GO:0005576">
    <property type="term" value="C:extracellular region"/>
    <property type="evidence" value="ECO:0007669"/>
    <property type="project" value="TreeGrafter"/>
</dbReference>
<dbReference type="PROSITE" id="PS51465">
    <property type="entry name" value="KAZAL_2"/>
    <property type="match status" value="1"/>
</dbReference>
<dbReference type="InterPro" id="IPR050653">
    <property type="entry name" value="Prot_Inhib_GrowthFact_Antg"/>
</dbReference>
<dbReference type="GO" id="GO:0030154">
    <property type="term" value="P:cell differentiation"/>
    <property type="evidence" value="ECO:0007669"/>
    <property type="project" value="TreeGrafter"/>
</dbReference>